<dbReference type="Pfam" id="PF08238">
    <property type="entry name" value="Sel1"/>
    <property type="match status" value="7"/>
</dbReference>
<keyword evidence="3" id="KW-1133">Transmembrane helix</keyword>
<keyword evidence="4" id="KW-0472">Membrane</keyword>
<dbReference type="PANTHER" id="PTHR45011">
    <property type="entry name" value="DAP3-BINDING CELL DEATH ENHANCER 1"/>
    <property type="match status" value="1"/>
</dbReference>
<keyword evidence="5" id="KW-0732">Signal</keyword>
<dbReference type="SUPFAM" id="SSF81901">
    <property type="entry name" value="HCP-like"/>
    <property type="match status" value="2"/>
</dbReference>
<dbReference type="InterPro" id="IPR006260">
    <property type="entry name" value="TonB/TolA_C"/>
</dbReference>
<evidence type="ECO:0000256" key="4">
    <source>
        <dbReference type="ARBA" id="ARBA00023136"/>
    </source>
</evidence>
<feature type="chain" id="PRO_5045976364" evidence="5">
    <location>
        <begin position="19"/>
        <end position="434"/>
    </location>
</feature>
<dbReference type="InterPro" id="IPR052748">
    <property type="entry name" value="ISR_Activator"/>
</dbReference>
<dbReference type="NCBIfam" id="TIGR01352">
    <property type="entry name" value="tonB_Cterm"/>
    <property type="match status" value="1"/>
</dbReference>
<dbReference type="PANTHER" id="PTHR45011:SF1">
    <property type="entry name" value="DAP3-BINDING CELL DEATH ENHANCER 1"/>
    <property type="match status" value="1"/>
</dbReference>
<sequence length="434" mass="46574">MKTLTFLAGLLLAGGAHAAEINLANSPDPAGLAMTRDLNVCALPTWPGAALARGAEGKTTVAVQVDGDGRVTASRVDVSSGHEDLDQAALAGIAKCRFHALAAAAATPGAWRQTQFVWYLPAPPEKPTAELIAAVRAAADGGAAAAQMELGWWYQSGRLGSIDLALAEQWYRRAADSGDAAAQIRLADFYMKAEPWRPDEALDWLRRAAQAGSAEAQTRLAWIYDTGAGTARDDDEALYWITQAAASGKPEFQARLGKRLLQRADNDADRARGVEWLERAAAQDHALARLFLAGSYERGIGVQRDEPRAAALYRAALGQTDGRAEFELAGMVEEGRGVPADPAAAAQLFRQAMEASYPPAFARYARMLETGSGVARDESKAIDLYLQAADMGDCEAMRSLGRLYRQRDNATKQAYEWIGRAIFCSGRRGTNLSS</sequence>
<evidence type="ECO:0000313" key="8">
    <source>
        <dbReference type="Proteomes" id="UP001216510"/>
    </source>
</evidence>
<dbReference type="Pfam" id="PF03544">
    <property type="entry name" value="TonB_C"/>
    <property type="match status" value="1"/>
</dbReference>
<dbReference type="InterPro" id="IPR011990">
    <property type="entry name" value="TPR-like_helical_dom_sf"/>
</dbReference>
<dbReference type="PROSITE" id="PS52015">
    <property type="entry name" value="TONB_CTD"/>
    <property type="match status" value="1"/>
</dbReference>
<dbReference type="Gene3D" id="1.25.40.10">
    <property type="entry name" value="Tetratricopeptide repeat domain"/>
    <property type="match status" value="2"/>
</dbReference>
<dbReference type="SUPFAM" id="SSF74653">
    <property type="entry name" value="TolA/TonB C-terminal domain"/>
    <property type="match status" value="1"/>
</dbReference>
<accession>A0ABY8BDV6</accession>
<dbReference type="Proteomes" id="UP001216510">
    <property type="component" value="Chromosome"/>
</dbReference>
<evidence type="ECO:0000256" key="2">
    <source>
        <dbReference type="ARBA" id="ARBA00022692"/>
    </source>
</evidence>
<evidence type="ECO:0000313" key="7">
    <source>
        <dbReference type="EMBL" id="WEF33881.1"/>
    </source>
</evidence>
<protein>
    <submittedName>
        <fullName evidence="7">TonB family protein</fullName>
    </submittedName>
</protein>
<dbReference type="InterPro" id="IPR006597">
    <property type="entry name" value="Sel1-like"/>
</dbReference>
<dbReference type="RefSeq" id="WP_277416565.1">
    <property type="nucleotide sequence ID" value="NZ_CP119083.1"/>
</dbReference>
<organism evidence="7 8">
    <name type="scientific">Pseudoduganella chitinolytica</name>
    <dbReference type="NCBI Taxonomy" id="34070"/>
    <lineage>
        <taxon>Bacteria</taxon>
        <taxon>Pseudomonadati</taxon>
        <taxon>Pseudomonadota</taxon>
        <taxon>Betaproteobacteria</taxon>
        <taxon>Burkholderiales</taxon>
        <taxon>Oxalobacteraceae</taxon>
        <taxon>Telluria group</taxon>
        <taxon>Pseudoduganella</taxon>
    </lineage>
</organism>
<name>A0ABY8BDV6_9BURK</name>
<comment type="subcellular location">
    <subcellularLocation>
        <location evidence="1">Membrane</location>
        <topology evidence="1">Single-pass membrane protein</topology>
    </subcellularLocation>
</comment>
<dbReference type="InterPro" id="IPR037682">
    <property type="entry name" value="TonB_C"/>
</dbReference>
<evidence type="ECO:0000256" key="5">
    <source>
        <dbReference type="SAM" id="SignalP"/>
    </source>
</evidence>
<feature type="domain" description="TonB C-terminal" evidence="6">
    <location>
        <begin position="31"/>
        <end position="127"/>
    </location>
</feature>
<dbReference type="Gene3D" id="3.30.1150.10">
    <property type="match status" value="1"/>
</dbReference>
<evidence type="ECO:0000256" key="3">
    <source>
        <dbReference type="ARBA" id="ARBA00022989"/>
    </source>
</evidence>
<reference evidence="7 8" key="1">
    <citation type="submission" date="2023-02" db="EMBL/GenBank/DDBJ databases">
        <title>Gemone sequence of Telluria chitinolytica ACM 3522T.</title>
        <authorList>
            <person name="Frediansyah A."/>
            <person name="Miess H."/>
            <person name="Gross H."/>
        </authorList>
    </citation>
    <scope>NUCLEOTIDE SEQUENCE [LARGE SCALE GENOMIC DNA]</scope>
    <source>
        <strain evidence="7 8">ACM 3522</strain>
    </source>
</reference>
<dbReference type="EMBL" id="CP119083">
    <property type="protein sequence ID" value="WEF33881.1"/>
    <property type="molecule type" value="Genomic_DNA"/>
</dbReference>
<keyword evidence="2" id="KW-0812">Transmembrane</keyword>
<evidence type="ECO:0000259" key="6">
    <source>
        <dbReference type="PROSITE" id="PS52015"/>
    </source>
</evidence>
<keyword evidence="8" id="KW-1185">Reference proteome</keyword>
<proteinExistence type="predicted"/>
<gene>
    <name evidence="7" type="ORF">PX653_03635</name>
</gene>
<evidence type="ECO:0000256" key="1">
    <source>
        <dbReference type="ARBA" id="ARBA00004167"/>
    </source>
</evidence>
<dbReference type="SMART" id="SM00671">
    <property type="entry name" value="SEL1"/>
    <property type="match status" value="7"/>
</dbReference>
<feature type="signal peptide" evidence="5">
    <location>
        <begin position="1"/>
        <end position="18"/>
    </location>
</feature>